<evidence type="ECO:0000313" key="2">
    <source>
        <dbReference type="EMBL" id="REK71550.1"/>
    </source>
</evidence>
<organism evidence="2 3">
    <name type="scientific">Paenibacillus paeoniae</name>
    <dbReference type="NCBI Taxonomy" id="2292705"/>
    <lineage>
        <taxon>Bacteria</taxon>
        <taxon>Bacillati</taxon>
        <taxon>Bacillota</taxon>
        <taxon>Bacilli</taxon>
        <taxon>Bacillales</taxon>
        <taxon>Paenibacillaceae</taxon>
        <taxon>Paenibacillus</taxon>
    </lineage>
</organism>
<comment type="caution">
    <text evidence="2">The sequence shown here is derived from an EMBL/GenBank/DDBJ whole genome shotgun (WGS) entry which is preliminary data.</text>
</comment>
<proteinExistence type="predicted"/>
<dbReference type="OrthoDB" id="2734587at2"/>
<gene>
    <name evidence="2" type="ORF">DX130_21365</name>
</gene>
<keyword evidence="3" id="KW-1185">Reference proteome</keyword>
<name>A0A371P7Q1_9BACL</name>
<feature type="transmembrane region" description="Helical" evidence="1">
    <location>
        <begin position="44"/>
        <end position="63"/>
    </location>
</feature>
<feature type="transmembrane region" description="Helical" evidence="1">
    <location>
        <begin position="6"/>
        <end position="24"/>
    </location>
</feature>
<dbReference type="RefSeq" id="WP_116048835.1">
    <property type="nucleotide sequence ID" value="NZ_QUBQ01000005.1"/>
</dbReference>
<accession>A0A371P7Q1</accession>
<dbReference type="Proteomes" id="UP000261905">
    <property type="component" value="Unassembled WGS sequence"/>
</dbReference>
<feature type="transmembrane region" description="Helical" evidence="1">
    <location>
        <begin position="111"/>
        <end position="128"/>
    </location>
</feature>
<reference evidence="2 3" key="1">
    <citation type="submission" date="2018-08" db="EMBL/GenBank/DDBJ databases">
        <title>Paenibacillus sp. M4BSY-1, whole genome shotgun sequence.</title>
        <authorList>
            <person name="Tuo L."/>
        </authorList>
    </citation>
    <scope>NUCLEOTIDE SEQUENCE [LARGE SCALE GENOMIC DNA]</scope>
    <source>
        <strain evidence="2 3">M4BSY-1</strain>
    </source>
</reference>
<keyword evidence="1" id="KW-0812">Transmembrane</keyword>
<sequence length="161" mass="18015">MVYLGIYGGLLFGIAGWYFGRRNAAKKNELDEMRAYMSAKSRSLSWYFTIATIFVLMSLEILGHSIGTIPSLGILLFVHLGIWGLTFIILQSRMTNDPDDTSKGKIQLLQGIAIGVSILIIFATISFLTVDWRFMLVAILPVLLNILIMRKKQARNDNKAG</sequence>
<feature type="transmembrane region" description="Helical" evidence="1">
    <location>
        <begin position="69"/>
        <end position="90"/>
    </location>
</feature>
<feature type="transmembrane region" description="Helical" evidence="1">
    <location>
        <begin position="134"/>
        <end position="150"/>
    </location>
</feature>
<evidence type="ECO:0000313" key="3">
    <source>
        <dbReference type="Proteomes" id="UP000261905"/>
    </source>
</evidence>
<protein>
    <submittedName>
        <fullName evidence="2">Uncharacterized protein</fullName>
    </submittedName>
</protein>
<keyword evidence="1" id="KW-1133">Transmembrane helix</keyword>
<keyword evidence="1" id="KW-0472">Membrane</keyword>
<evidence type="ECO:0000256" key="1">
    <source>
        <dbReference type="SAM" id="Phobius"/>
    </source>
</evidence>
<dbReference type="EMBL" id="QUBQ01000005">
    <property type="protein sequence ID" value="REK71550.1"/>
    <property type="molecule type" value="Genomic_DNA"/>
</dbReference>
<dbReference type="AlphaFoldDB" id="A0A371P7Q1"/>